<name>A0A6A2X0S6_HIBSY</name>
<protein>
    <submittedName>
        <fullName evidence="2">Uncharacterized protein</fullName>
    </submittedName>
</protein>
<keyword evidence="3" id="KW-1185">Reference proteome</keyword>
<organism evidence="2 3">
    <name type="scientific">Hibiscus syriacus</name>
    <name type="common">Rose of Sharon</name>
    <dbReference type="NCBI Taxonomy" id="106335"/>
    <lineage>
        <taxon>Eukaryota</taxon>
        <taxon>Viridiplantae</taxon>
        <taxon>Streptophyta</taxon>
        <taxon>Embryophyta</taxon>
        <taxon>Tracheophyta</taxon>
        <taxon>Spermatophyta</taxon>
        <taxon>Magnoliopsida</taxon>
        <taxon>eudicotyledons</taxon>
        <taxon>Gunneridae</taxon>
        <taxon>Pentapetalae</taxon>
        <taxon>rosids</taxon>
        <taxon>malvids</taxon>
        <taxon>Malvales</taxon>
        <taxon>Malvaceae</taxon>
        <taxon>Malvoideae</taxon>
        <taxon>Hibiscus</taxon>
    </lineage>
</organism>
<sequence length="151" mass="17187">MMMKKESSLQRRFPRTGFLKLNRKLLHISIELVFMLCWPLFSSGFRGAILVAVTPVVKNSDIAFFNLLGNVAVLTEGNLSELIYNFLCFLSKKNCGMGRHTFLVHPKSEDYRSWLLIRYLSWMENVLYGYISFMDGITMGFGVGLSGLVAT</sequence>
<proteinExistence type="predicted"/>
<accession>A0A6A2X0S6</accession>
<dbReference type="Proteomes" id="UP000436088">
    <property type="component" value="Unassembled WGS sequence"/>
</dbReference>
<reference evidence="2" key="1">
    <citation type="submission" date="2019-09" db="EMBL/GenBank/DDBJ databases">
        <title>Draft genome information of white flower Hibiscus syriacus.</title>
        <authorList>
            <person name="Kim Y.-M."/>
        </authorList>
    </citation>
    <scope>NUCLEOTIDE SEQUENCE [LARGE SCALE GENOMIC DNA]</scope>
    <source>
        <strain evidence="2">YM2019G1</strain>
    </source>
</reference>
<dbReference type="AlphaFoldDB" id="A0A6A2X0S6"/>
<feature type="transmembrane region" description="Helical" evidence="1">
    <location>
        <begin position="21"/>
        <end position="41"/>
    </location>
</feature>
<dbReference type="EMBL" id="VEPZ02001555">
    <property type="protein sequence ID" value="KAE8668253.1"/>
    <property type="molecule type" value="Genomic_DNA"/>
</dbReference>
<evidence type="ECO:0000313" key="3">
    <source>
        <dbReference type="Proteomes" id="UP000436088"/>
    </source>
</evidence>
<gene>
    <name evidence="2" type="ORF">F3Y22_tig00112343pilonHSYRG00005</name>
</gene>
<evidence type="ECO:0000313" key="2">
    <source>
        <dbReference type="EMBL" id="KAE8668253.1"/>
    </source>
</evidence>
<keyword evidence="1" id="KW-0472">Membrane</keyword>
<keyword evidence="1" id="KW-1133">Transmembrane helix</keyword>
<evidence type="ECO:0000256" key="1">
    <source>
        <dbReference type="SAM" id="Phobius"/>
    </source>
</evidence>
<keyword evidence="1" id="KW-0812">Transmembrane</keyword>
<comment type="caution">
    <text evidence="2">The sequence shown here is derived from an EMBL/GenBank/DDBJ whole genome shotgun (WGS) entry which is preliminary data.</text>
</comment>
<feature type="transmembrane region" description="Helical" evidence="1">
    <location>
        <begin position="127"/>
        <end position="150"/>
    </location>
</feature>